<feature type="region of interest" description="Disordered" evidence="2">
    <location>
        <begin position="153"/>
        <end position="253"/>
    </location>
</feature>
<sequence>MTLYVKINEVEGIPLRETPSHTFQLLFTESSSRGLDNTDVVKSKQPDFSGKVFKFVPTDRDKGDLVVQLVYYNDTVPATVAGIKLPLTCFPKNKKIKKSVNLINYTLSESPVVQIMFHYDTKGAKAFDVKSGHIHTEIYNDAYKEQDRLRKSGTKPIAIRTGSHGSKKSRSSQGNDSDDDTPIQKASKSKSESSEERQKHKSESSEKSHSHEEQPKIREDSKARAIRSPSTSGKAYEVPEVPITDEFSDSSLETRPVQLYTVSLLQNPYGLQLPSLPFKKFEDPVAQQKANKVPIPVPPPQPLQQRQSPQPLPPSPGAGTNSGVFFQQLPGQPPQSGFNAASSRTMIPPPPQSSFPSPAGPGIRASPSDGQAKLQLKNVPGMENYTYNQYANAPNPEASQTTPIPDRAGPKAQINFQSAFNQGKFNILPPTQLPPSAIPQGAQGPPPMMTMSPPTPNSPSQLPPLPGGPGVSPGIRNSGSSGTLPLFQPVGMPGQPTSPAMPPMPNQGYPPGGFPPMPNSPMPMMPPQTPPKPGMPPQAPISPPLGPGMPKSGISPAQSSPSIHTLQSPGNFPSLAMIFNSGSTLPPPANPQPSPGFVRPSNSVSQVPDFAAEEKRRQEDAKRMAELRRQMEEEQARQEKERQERERQEKERQEKERQERERLDKERQERERQERERLERERQELERIERERLEKERQERERLENERLERERMERERIERERLERLQQQQQQQQQQMQFNPANYGSYGTPGQFNSGQQYGIPGYGPAPSQLQPTPQQQQQQQMQMYYYRQLYSQYLLSQGYTHEYLNQYMANYPQQFDQYAIEYFRKIQGQI</sequence>
<evidence type="ECO:0000256" key="2">
    <source>
        <dbReference type="SAM" id="MobiDB-lite"/>
    </source>
</evidence>
<organism evidence="3 4">
    <name type="scientific">Trichomonas vaginalis (strain ATCC PRA-98 / G3)</name>
    <dbReference type="NCBI Taxonomy" id="412133"/>
    <lineage>
        <taxon>Eukaryota</taxon>
        <taxon>Metamonada</taxon>
        <taxon>Parabasalia</taxon>
        <taxon>Trichomonadida</taxon>
        <taxon>Trichomonadidae</taxon>
        <taxon>Trichomonas</taxon>
    </lineage>
</organism>
<dbReference type="InterPro" id="IPR051483">
    <property type="entry name" value="MAP7_domain-containing"/>
</dbReference>
<dbReference type="RefSeq" id="XP_001276823.1">
    <property type="nucleotide sequence ID" value="XM_001276822.1"/>
</dbReference>
<evidence type="ECO:0000313" key="3">
    <source>
        <dbReference type="EMBL" id="EAY23575.1"/>
    </source>
</evidence>
<dbReference type="PANTHER" id="PTHR15073">
    <property type="entry name" value="MICROTUBULE-ASSOCIATED PROTEIN"/>
    <property type="match status" value="1"/>
</dbReference>
<dbReference type="OMA" id="AYRMEIE"/>
<feature type="compositionally biased region" description="Polar residues" evidence="2">
    <location>
        <begin position="555"/>
        <end position="571"/>
    </location>
</feature>
<feature type="compositionally biased region" description="Basic and acidic residues" evidence="2">
    <location>
        <begin position="612"/>
        <end position="706"/>
    </location>
</feature>
<protein>
    <submittedName>
        <fullName evidence="3">Uncharacterized protein</fullName>
    </submittedName>
</protein>
<reference evidence="3" key="1">
    <citation type="submission" date="2006-10" db="EMBL/GenBank/DDBJ databases">
        <authorList>
            <person name="Amadeo P."/>
            <person name="Zhao Q."/>
            <person name="Wortman J."/>
            <person name="Fraser-Liggett C."/>
            <person name="Carlton J."/>
        </authorList>
    </citation>
    <scope>NUCLEOTIDE SEQUENCE</scope>
    <source>
        <strain evidence="3">G3</strain>
    </source>
</reference>
<feature type="compositionally biased region" description="Polar residues" evidence="2">
    <location>
        <begin position="334"/>
        <end position="345"/>
    </location>
</feature>
<keyword evidence="1" id="KW-0175">Coiled coil</keyword>
<dbReference type="AlphaFoldDB" id="A2D758"/>
<name>A2D758_TRIV3</name>
<feature type="region of interest" description="Disordered" evidence="2">
    <location>
        <begin position="425"/>
        <end position="706"/>
    </location>
</feature>
<evidence type="ECO:0000256" key="1">
    <source>
        <dbReference type="ARBA" id="ARBA00023054"/>
    </source>
</evidence>
<feature type="compositionally biased region" description="Pro residues" evidence="2">
    <location>
        <begin position="585"/>
        <end position="594"/>
    </location>
</feature>
<feature type="region of interest" description="Disordered" evidence="2">
    <location>
        <begin position="282"/>
        <end position="372"/>
    </location>
</feature>
<dbReference type="KEGG" id="tva:4720813"/>
<feature type="compositionally biased region" description="Pro residues" evidence="2">
    <location>
        <begin position="444"/>
        <end position="467"/>
    </location>
</feature>
<dbReference type="VEuPathDB" id="TrichDB:TVAGG3_0991800"/>
<gene>
    <name evidence="3" type="ORF">TVAG_119110</name>
</gene>
<dbReference type="Proteomes" id="UP000001542">
    <property type="component" value="Unassembled WGS sequence"/>
</dbReference>
<dbReference type="EMBL" id="DS113177">
    <property type="protein sequence ID" value="EAY23575.1"/>
    <property type="molecule type" value="Genomic_DNA"/>
</dbReference>
<feature type="compositionally biased region" description="Polar residues" evidence="2">
    <location>
        <begin position="387"/>
        <end position="403"/>
    </location>
</feature>
<keyword evidence="4" id="KW-1185">Reference proteome</keyword>
<reference evidence="3" key="2">
    <citation type="journal article" date="2007" name="Science">
        <title>Draft genome sequence of the sexually transmitted pathogen Trichomonas vaginalis.</title>
        <authorList>
            <person name="Carlton J.M."/>
            <person name="Hirt R.P."/>
            <person name="Silva J.C."/>
            <person name="Delcher A.L."/>
            <person name="Schatz M."/>
            <person name="Zhao Q."/>
            <person name="Wortman J.R."/>
            <person name="Bidwell S.L."/>
            <person name="Alsmark U.C.M."/>
            <person name="Besteiro S."/>
            <person name="Sicheritz-Ponten T."/>
            <person name="Noel C.J."/>
            <person name="Dacks J.B."/>
            <person name="Foster P.G."/>
            <person name="Simillion C."/>
            <person name="Van de Peer Y."/>
            <person name="Miranda-Saavedra D."/>
            <person name="Barton G.J."/>
            <person name="Westrop G.D."/>
            <person name="Mueller S."/>
            <person name="Dessi D."/>
            <person name="Fiori P.L."/>
            <person name="Ren Q."/>
            <person name="Paulsen I."/>
            <person name="Zhang H."/>
            <person name="Bastida-Corcuera F.D."/>
            <person name="Simoes-Barbosa A."/>
            <person name="Brown M.T."/>
            <person name="Hayes R.D."/>
            <person name="Mukherjee M."/>
            <person name="Okumura C.Y."/>
            <person name="Schneider R."/>
            <person name="Smith A.J."/>
            <person name="Vanacova S."/>
            <person name="Villalvazo M."/>
            <person name="Haas B.J."/>
            <person name="Pertea M."/>
            <person name="Feldblyum T.V."/>
            <person name="Utterback T.R."/>
            <person name="Shu C.L."/>
            <person name="Osoegawa K."/>
            <person name="de Jong P.J."/>
            <person name="Hrdy I."/>
            <person name="Horvathova L."/>
            <person name="Zubacova Z."/>
            <person name="Dolezal P."/>
            <person name="Malik S.B."/>
            <person name="Logsdon J.M. Jr."/>
            <person name="Henze K."/>
            <person name="Gupta A."/>
            <person name="Wang C.C."/>
            <person name="Dunne R.L."/>
            <person name="Upcroft J.A."/>
            <person name="Upcroft P."/>
            <person name="White O."/>
            <person name="Salzberg S.L."/>
            <person name="Tang P."/>
            <person name="Chiu C.-H."/>
            <person name="Lee Y.-S."/>
            <person name="Embley T.M."/>
            <person name="Coombs G.H."/>
            <person name="Mottram J.C."/>
            <person name="Tachezy J."/>
            <person name="Fraser-Liggett C.M."/>
            <person name="Johnson P.J."/>
        </authorList>
    </citation>
    <scope>NUCLEOTIDE SEQUENCE [LARGE SCALE GENOMIC DNA]</scope>
    <source>
        <strain evidence="3">G3</strain>
    </source>
</reference>
<dbReference type="VEuPathDB" id="TrichDB:TVAG_119110"/>
<feature type="region of interest" description="Disordered" evidence="2">
    <location>
        <begin position="387"/>
        <end position="410"/>
    </location>
</feature>
<proteinExistence type="predicted"/>
<dbReference type="SMR" id="A2D758"/>
<dbReference type="eggNOG" id="KOG4590">
    <property type="taxonomic scope" value="Eukaryota"/>
</dbReference>
<feature type="compositionally biased region" description="Pro residues" evidence="2">
    <location>
        <begin position="512"/>
        <end position="547"/>
    </location>
</feature>
<dbReference type="InParanoid" id="A2D758"/>
<feature type="compositionally biased region" description="Basic and acidic residues" evidence="2">
    <location>
        <begin position="189"/>
        <end position="223"/>
    </location>
</feature>
<accession>A2D758</accession>
<dbReference type="PANTHER" id="PTHR15073:SF1">
    <property type="entry name" value="RETICULOCYTE-BINDING PROTEIN HOMOLOG 2A"/>
    <property type="match status" value="1"/>
</dbReference>
<evidence type="ECO:0000313" key="4">
    <source>
        <dbReference type="Proteomes" id="UP000001542"/>
    </source>
</evidence>